<sequence length="247" mass="27950">MLVFAQVLNDLIRPIKNEPQRPFWRVLFARLQGLLSLENILGGGLVTVLMYFFYQSNRSTGKIGLIPLDGMAIISLILFALIEWFVLWLAVAKNRQKDISWYFMGVLLAVAPMIDLAGTPIISERATIPFMLLLLVWCGETLFHERSKASVLVALLLAIGACTPIYEMSRSGVRTAEFYQLPPVQQKVAGQCYVKQVDRIAFYDPEKDHPGELVAEDWYSLASLNLEYLVSYVGDTSNAIFFKYLSR</sequence>
<keyword evidence="1" id="KW-1133">Transmembrane helix</keyword>
<evidence type="ECO:0000256" key="1">
    <source>
        <dbReference type="SAM" id="Phobius"/>
    </source>
</evidence>
<evidence type="ECO:0000313" key="2">
    <source>
        <dbReference type="EMBL" id="MPM22864.1"/>
    </source>
</evidence>
<feature type="transmembrane region" description="Helical" evidence="1">
    <location>
        <begin position="66"/>
        <end position="87"/>
    </location>
</feature>
<reference evidence="2" key="1">
    <citation type="submission" date="2019-08" db="EMBL/GenBank/DDBJ databases">
        <authorList>
            <person name="Kucharzyk K."/>
            <person name="Murdoch R.W."/>
            <person name="Higgins S."/>
            <person name="Loffler F."/>
        </authorList>
    </citation>
    <scope>NUCLEOTIDE SEQUENCE</scope>
</reference>
<protein>
    <submittedName>
        <fullName evidence="2">Uncharacterized protein</fullName>
    </submittedName>
</protein>
<dbReference type="AlphaFoldDB" id="A0A644Y9S8"/>
<comment type="caution">
    <text evidence="2">The sequence shown here is derived from an EMBL/GenBank/DDBJ whole genome shotgun (WGS) entry which is preliminary data.</text>
</comment>
<keyword evidence="1" id="KW-0812">Transmembrane</keyword>
<name>A0A644Y9S8_9ZZZZ</name>
<feature type="transmembrane region" description="Helical" evidence="1">
    <location>
        <begin position="99"/>
        <end position="119"/>
    </location>
</feature>
<gene>
    <name evidence="2" type="ORF">SDC9_69323</name>
</gene>
<dbReference type="EMBL" id="VSSQ01003901">
    <property type="protein sequence ID" value="MPM22864.1"/>
    <property type="molecule type" value="Genomic_DNA"/>
</dbReference>
<proteinExistence type="predicted"/>
<keyword evidence="1" id="KW-0472">Membrane</keyword>
<organism evidence="2">
    <name type="scientific">bioreactor metagenome</name>
    <dbReference type="NCBI Taxonomy" id="1076179"/>
    <lineage>
        <taxon>unclassified sequences</taxon>
        <taxon>metagenomes</taxon>
        <taxon>ecological metagenomes</taxon>
    </lineage>
</organism>
<feature type="transmembrane region" description="Helical" evidence="1">
    <location>
        <begin position="34"/>
        <end position="54"/>
    </location>
</feature>
<accession>A0A644Y9S8</accession>